<dbReference type="SUPFAM" id="SSF53756">
    <property type="entry name" value="UDP-Glycosyltransferase/glycogen phosphorylase"/>
    <property type="match status" value="1"/>
</dbReference>
<organism evidence="6 7">
    <name type="scientific">Kutzneria buriramensis</name>
    <dbReference type="NCBI Taxonomy" id="1045776"/>
    <lineage>
        <taxon>Bacteria</taxon>
        <taxon>Bacillati</taxon>
        <taxon>Actinomycetota</taxon>
        <taxon>Actinomycetes</taxon>
        <taxon>Pseudonocardiales</taxon>
        <taxon>Pseudonocardiaceae</taxon>
        <taxon>Kutzneria</taxon>
    </lineage>
</organism>
<dbReference type="CDD" id="cd03784">
    <property type="entry name" value="GT1_Gtf-like"/>
    <property type="match status" value="1"/>
</dbReference>
<dbReference type="Gene3D" id="3.40.50.2000">
    <property type="entry name" value="Glycogen Phosphorylase B"/>
    <property type="match status" value="2"/>
</dbReference>
<keyword evidence="3 6" id="KW-0808">Transferase</keyword>
<dbReference type="GO" id="GO:0017000">
    <property type="term" value="P:antibiotic biosynthetic process"/>
    <property type="evidence" value="ECO:0007669"/>
    <property type="project" value="UniProtKB-ARBA"/>
</dbReference>
<dbReference type="Pfam" id="PF21036">
    <property type="entry name" value="EryCIII-like_N"/>
    <property type="match status" value="1"/>
</dbReference>
<evidence type="ECO:0000313" key="6">
    <source>
        <dbReference type="EMBL" id="REH48635.1"/>
    </source>
</evidence>
<dbReference type="PANTHER" id="PTHR48050:SF13">
    <property type="entry name" value="STEROL 3-BETA-GLUCOSYLTRANSFERASE UGT80A2"/>
    <property type="match status" value="1"/>
</dbReference>
<dbReference type="OrthoDB" id="5488434at2"/>
<accession>A0A3E0HRL9</accession>
<feature type="domain" description="Erythromycin biosynthesis protein CIII-like N-terminal" evidence="5">
    <location>
        <begin position="22"/>
        <end position="227"/>
    </location>
</feature>
<dbReference type="PANTHER" id="PTHR48050">
    <property type="entry name" value="STEROL 3-BETA-GLUCOSYLTRANSFERASE"/>
    <property type="match status" value="1"/>
</dbReference>
<evidence type="ECO:0000256" key="3">
    <source>
        <dbReference type="ARBA" id="ARBA00022679"/>
    </source>
</evidence>
<protein>
    <submittedName>
        <fullName evidence="6">UDP:flavonoid glycosyltransferase YjiC (YdhE family)</fullName>
    </submittedName>
</protein>
<keyword evidence="2" id="KW-0328">Glycosyltransferase</keyword>
<dbReference type="Pfam" id="PF06722">
    <property type="entry name" value="EryCIII-like_C"/>
    <property type="match status" value="1"/>
</dbReference>
<dbReference type="EMBL" id="QUNO01000005">
    <property type="protein sequence ID" value="REH48635.1"/>
    <property type="molecule type" value="Genomic_DNA"/>
</dbReference>
<gene>
    <name evidence="6" type="ORF">BCF44_105494</name>
</gene>
<dbReference type="GO" id="GO:0016758">
    <property type="term" value="F:hexosyltransferase activity"/>
    <property type="evidence" value="ECO:0007669"/>
    <property type="project" value="UniProtKB-ARBA"/>
</dbReference>
<comment type="similarity">
    <text evidence="1">Belongs to the glycosyltransferase 28 family.</text>
</comment>
<dbReference type="FunFam" id="3.40.50.2000:FF:000072">
    <property type="entry name" value="Glycosyl transferase"/>
    <property type="match status" value="1"/>
</dbReference>
<feature type="domain" description="Erythromycin biosynthesis protein CIII-like C-terminal" evidence="4">
    <location>
        <begin position="241"/>
        <end position="380"/>
    </location>
</feature>
<reference evidence="6 7" key="1">
    <citation type="submission" date="2018-08" db="EMBL/GenBank/DDBJ databases">
        <title>Genomic Encyclopedia of Archaeal and Bacterial Type Strains, Phase II (KMG-II): from individual species to whole genera.</title>
        <authorList>
            <person name="Goeker M."/>
        </authorList>
    </citation>
    <scope>NUCLEOTIDE SEQUENCE [LARGE SCALE GENOMIC DNA]</scope>
    <source>
        <strain evidence="6 7">DSM 45791</strain>
    </source>
</reference>
<dbReference type="InterPro" id="IPR048284">
    <property type="entry name" value="EryCIII-like_N"/>
</dbReference>
<sequence>MRVLCTAVPGSGLFLPTVPLVWALLAAGHEVLLLNNGDGARAAAGAGLPVVDPLPERDLWAEFVAAVAGMIKDGQMTKAGVARKPDRGGFAWFGEQMIDGMLPVARAFRPDLVITTAEQAAGRLLAADLGVPLVEQGIRLGWAGLDEHVVSSRREAAEYLEPTRRRLGLPDVPVNPVASIDVRPPSMGGLATDTQFLMRYVPYNESRVVPAWVTQPPTRPRVCVTLGSVLPALGGVGALKAVLADLSTMDVEVLLALGDIDISELEPLPANVHALGWMPLGALMPTCATIVHHGGSATVATPLVHGVPQVSLPKFADQPMNAKLMADRGVGLTVSEPEEVAAALAQVLEQPKFRDTAAEVRDEIAAQPSPAEVVGRLAELV</sequence>
<comment type="caution">
    <text evidence="6">The sequence shown here is derived from an EMBL/GenBank/DDBJ whole genome shotgun (WGS) entry which is preliminary data.</text>
</comment>
<proteinExistence type="inferred from homology"/>
<evidence type="ECO:0000259" key="4">
    <source>
        <dbReference type="Pfam" id="PF06722"/>
    </source>
</evidence>
<dbReference type="InterPro" id="IPR050426">
    <property type="entry name" value="Glycosyltransferase_28"/>
</dbReference>
<dbReference type="RefSeq" id="WP_147328520.1">
    <property type="nucleotide sequence ID" value="NZ_CP144375.1"/>
</dbReference>
<keyword evidence="7" id="KW-1185">Reference proteome</keyword>
<dbReference type="InterPro" id="IPR002213">
    <property type="entry name" value="UDP_glucos_trans"/>
</dbReference>
<dbReference type="InterPro" id="IPR010610">
    <property type="entry name" value="EryCIII-like_C"/>
</dbReference>
<evidence type="ECO:0000256" key="1">
    <source>
        <dbReference type="ARBA" id="ARBA00006962"/>
    </source>
</evidence>
<evidence type="ECO:0000259" key="5">
    <source>
        <dbReference type="Pfam" id="PF21036"/>
    </source>
</evidence>
<dbReference type="GO" id="GO:0008194">
    <property type="term" value="F:UDP-glycosyltransferase activity"/>
    <property type="evidence" value="ECO:0007669"/>
    <property type="project" value="InterPro"/>
</dbReference>
<evidence type="ECO:0000313" key="7">
    <source>
        <dbReference type="Proteomes" id="UP000256269"/>
    </source>
</evidence>
<dbReference type="AlphaFoldDB" id="A0A3E0HRL9"/>
<evidence type="ECO:0000256" key="2">
    <source>
        <dbReference type="ARBA" id="ARBA00022676"/>
    </source>
</evidence>
<dbReference type="Proteomes" id="UP000256269">
    <property type="component" value="Unassembled WGS sequence"/>
</dbReference>
<name>A0A3E0HRL9_9PSEU</name>